<evidence type="ECO:0000313" key="3">
    <source>
        <dbReference type="EMBL" id="MED6200841.1"/>
    </source>
</evidence>
<accession>A0ABU6XTL2</accession>
<evidence type="ECO:0000313" key="4">
    <source>
        <dbReference type="Proteomes" id="UP001341840"/>
    </source>
</evidence>
<feature type="region of interest" description="Disordered" evidence="2">
    <location>
        <begin position="34"/>
        <end position="75"/>
    </location>
</feature>
<feature type="region of interest" description="Disordered" evidence="2">
    <location>
        <begin position="207"/>
        <end position="249"/>
    </location>
</feature>
<keyword evidence="4" id="KW-1185">Reference proteome</keyword>
<proteinExistence type="predicted"/>
<dbReference type="EMBL" id="JASCZI010213105">
    <property type="protein sequence ID" value="MED6200841.1"/>
    <property type="molecule type" value="Genomic_DNA"/>
</dbReference>
<name>A0ABU6XTL2_9FABA</name>
<evidence type="ECO:0000256" key="2">
    <source>
        <dbReference type="SAM" id="MobiDB-lite"/>
    </source>
</evidence>
<dbReference type="InterPro" id="IPR004252">
    <property type="entry name" value="Probable_transposase_24"/>
</dbReference>
<sequence>MRDLRGGELQWLKWMSETLRKQLLDRFANDPGFKKRQASSKANRASSKGGCLHTGGSATIPKTRAKMTRSLDRPPTDAEVFRATHTRKRDRSIVEKRADDLLTLSEPCKNWLYGADGFFASSLRRSGYGGSSASASSTHTGPAAPEVVDLREQVQNLSQSLQTQGHMLQQHIDEVRTLKDTLAEQDARAEEHVKRMEEMQRQMAAFYDPLRRESSAIAGGSGPSTALPLPPRPPPRHLAPEDDDDYEDA</sequence>
<gene>
    <name evidence="3" type="ORF">PIB30_089212</name>
</gene>
<keyword evidence="1" id="KW-0175">Coiled coil</keyword>
<protein>
    <submittedName>
        <fullName evidence="3">Uncharacterized protein</fullName>
    </submittedName>
</protein>
<organism evidence="3 4">
    <name type="scientific">Stylosanthes scabra</name>
    <dbReference type="NCBI Taxonomy" id="79078"/>
    <lineage>
        <taxon>Eukaryota</taxon>
        <taxon>Viridiplantae</taxon>
        <taxon>Streptophyta</taxon>
        <taxon>Embryophyta</taxon>
        <taxon>Tracheophyta</taxon>
        <taxon>Spermatophyta</taxon>
        <taxon>Magnoliopsida</taxon>
        <taxon>eudicotyledons</taxon>
        <taxon>Gunneridae</taxon>
        <taxon>Pentapetalae</taxon>
        <taxon>rosids</taxon>
        <taxon>fabids</taxon>
        <taxon>Fabales</taxon>
        <taxon>Fabaceae</taxon>
        <taxon>Papilionoideae</taxon>
        <taxon>50 kb inversion clade</taxon>
        <taxon>dalbergioids sensu lato</taxon>
        <taxon>Dalbergieae</taxon>
        <taxon>Pterocarpus clade</taxon>
        <taxon>Stylosanthes</taxon>
    </lineage>
</organism>
<feature type="compositionally biased region" description="Pro residues" evidence="2">
    <location>
        <begin position="228"/>
        <end position="237"/>
    </location>
</feature>
<comment type="caution">
    <text evidence="3">The sequence shown here is derived from an EMBL/GenBank/DDBJ whole genome shotgun (WGS) entry which is preliminary data.</text>
</comment>
<dbReference type="Proteomes" id="UP001341840">
    <property type="component" value="Unassembled WGS sequence"/>
</dbReference>
<evidence type="ECO:0000256" key="1">
    <source>
        <dbReference type="SAM" id="Coils"/>
    </source>
</evidence>
<dbReference type="Pfam" id="PF03004">
    <property type="entry name" value="Transposase_24"/>
    <property type="match status" value="1"/>
</dbReference>
<feature type="coiled-coil region" evidence="1">
    <location>
        <begin position="168"/>
        <end position="202"/>
    </location>
</feature>
<reference evidence="3 4" key="1">
    <citation type="journal article" date="2023" name="Plants (Basel)">
        <title>Bridging the Gap: Combining Genomics and Transcriptomics Approaches to Understand Stylosanthes scabra, an Orphan Legume from the Brazilian Caatinga.</title>
        <authorList>
            <person name="Ferreira-Neto J.R.C."/>
            <person name="da Silva M.D."/>
            <person name="Binneck E."/>
            <person name="de Melo N.F."/>
            <person name="da Silva R.H."/>
            <person name="de Melo A.L.T.M."/>
            <person name="Pandolfi V."/>
            <person name="Bustamante F.O."/>
            <person name="Brasileiro-Vidal A.C."/>
            <person name="Benko-Iseppon A.M."/>
        </authorList>
    </citation>
    <scope>NUCLEOTIDE SEQUENCE [LARGE SCALE GENOMIC DNA]</scope>
    <source>
        <tissue evidence="3">Leaves</tissue>
    </source>
</reference>